<dbReference type="Pfam" id="PF02615">
    <property type="entry name" value="Ldh_2"/>
    <property type="match status" value="1"/>
</dbReference>
<dbReference type="InterPro" id="IPR043143">
    <property type="entry name" value="Mal/L-sulf/L-lact_DH-like_NADP"/>
</dbReference>
<comment type="similarity">
    <text evidence="1">Belongs to the LDH2/MDH2 oxidoreductase family.</text>
</comment>
<name>A0ABZ1CEI5_9BACT</name>
<evidence type="ECO:0000256" key="3">
    <source>
        <dbReference type="SAM" id="MobiDB-lite"/>
    </source>
</evidence>
<keyword evidence="2" id="KW-0560">Oxidoreductase</keyword>
<dbReference type="InterPro" id="IPR036111">
    <property type="entry name" value="Mal/L-sulfo/L-lacto_DH-like_sf"/>
</dbReference>
<feature type="region of interest" description="Disordered" evidence="3">
    <location>
        <begin position="216"/>
        <end position="241"/>
    </location>
</feature>
<evidence type="ECO:0000256" key="1">
    <source>
        <dbReference type="ARBA" id="ARBA00006056"/>
    </source>
</evidence>
<proteinExistence type="inferred from homology"/>
<dbReference type="PANTHER" id="PTHR11091:SF0">
    <property type="entry name" value="MALATE DEHYDROGENASE"/>
    <property type="match status" value="1"/>
</dbReference>
<organism evidence="4 5">
    <name type="scientific">Actomonas aquatica</name>
    <dbReference type="NCBI Taxonomy" id="2866162"/>
    <lineage>
        <taxon>Bacteria</taxon>
        <taxon>Pseudomonadati</taxon>
        <taxon>Verrucomicrobiota</taxon>
        <taxon>Opitutia</taxon>
        <taxon>Opitutales</taxon>
        <taxon>Opitutaceae</taxon>
        <taxon>Actomonas</taxon>
    </lineage>
</organism>
<reference evidence="4 5" key="2">
    <citation type="submission" date="2023-12" db="EMBL/GenBank/DDBJ databases">
        <title>Description of an unclassified Opitutus bacterium of Verrucomicrobiota.</title>
        <authorList>
            <person name="Zhang D.-F."/>
        </authorList>
    </citation>
    <scope>NUCLEOTIDE SEQUENCE [LARGE SCALE GENOMIC DNA]</scope>
    <source>
        <strain evidence="4 5">WL0086</strain>
    </source>
</reference>
<dbReference type="InterPro" id="IPR043144">
    <property type="entry name" value="Mal/L-sulf/L-lact_DH-like_ah"/>
</dbReference>
<dbReference type="Proteomes" id="UP000738431">
    <property type="component" value="Chromosome"/>
</dbReference>
<dbReference type="RefSeq" id="WP_221031976.1">
    <property type="nucleotide sequence ID" value="NZ_CP139781.1"/>
</dbReference>
<dbReference type="Gene3D" id="1.10.1530.10">
    <property type="match status" value="1"/>
</dbReference>
<evidence type="ECO:0000256" key="2">
    <source>
        <dbReference type="ARBA" id="ARBA00023002"/>
    </source>
</evidence>
<dbReference type="PANTHER" id="PTHR11091">
    <property type="entry name" value="OXIDOREDUCTASE-RELATED"/>
    <property type="match status" value="1"/>
</dbReference>
<gene>
    <name evidence="4" type="ORF">K1X11_011835</name>
</gene>
<dbReference type="InterPro" id="IPR003767">
    <property type="entry name" value="Malate/L-lactate_DH-like"/>
</dbReference>
<protein>
    <submittedName>
        <fullName evidence="4">Ldh family oxidoreductase</fullName>
    </submittedName>
</protein>
<sequence length="370" mass="38949">MTAAGDMMPTSPELLPLLCRDPMVVRRFGVALLEARDVPTAFGEIVMESLLAANLRGVDSHGLQMLLVYLQQLRAGGMDPRAGGRVLGVNGGCLRFDGGNGLGQVVAHRCTELAGELAAEHGVAVVVAGNSNHFGTGAWWGEKLARAGFIGIVMSNACPAVAPWAGRTPTLGTNPWCVAVPGSGGEVRWVLDMATTTVALGKVSDALHRGETTIPPSWGFLDREGHPTTDAAEAQRGAPTPLGGYKGTGLAMMVELLTAGLSGGNMATDLPVYRTGGDPLGISHTFIALDPRRFLPPGDFEQQLDRLVSLVKACAPALGVEEVLVAGEPEQRCARERAAQGFRVPRQLWNRLSDEAKTLGVIPPDLEVAR</sequence>
<reference evidence="4 5" key="1">
    <citation type="submission" date="2021-08" db="EMBL/GenBank/DDBJ databases">
        <authorList>
            <person name="Zhang D."/>
            <person name="Zhang A."/>
            <person name="Wang L."/>
        </authorList>
    </citation>
    <scope>NUCLEOTIDE SEQUENCE [LARGE SCALE GENOMIC DNA]</scope>
    <source>
        <strain evidence="4 5">WL0086</strain>
    </source>
</reference>
<evidence type="ECO:0000313" key="4">
    <source>
        <dbReference type="EMBL" id="WRQ90101.1"/>
    </source>
</evidence>
<dbReference type="Gene3D" id="3.30.1370.60">
    <property type="entry name" value="Hypothetical oxidoreductase yiak, domain 2"/>
    <property type="match status" value="1"/>
</dbReference>
<evidence type="ECO:0000313" key="5">
    <source>
        <dbReference type="Proteomes" id="UP000738431"/>
    </source>
</evidence>
<dbReference type="SUPFAM" id="SSF89733">
    <property type="entry name" value="L-sulfolactate dehydrogenase-like"/>
    <property type="match status" value="1"/>
</dbReference>
<accession>A0ABZ1CEI5</accession>
<dbReference type="EMBL" id="CP139781">
    <property type="protein sequence ID" value="WRQ90101.1"/>
    <property type="molecule type" value="Genomic_DNA"/>
</dbReference>
<keyword evidence="5" id="KW-1185">Reference proteome</keyword>